<keyword evidence="8" id="KW-0443">Lipid metabolism</keyword>
<evidence type="ECO:0000256" key="10">
    <source>
        <dbReference type="ARBA" id="ARBA00023315"/>
    </source>
</evidence>
<sequence>MSLTISVALLVLLGLAVPCTYAYGLHKFPGALPGSKNKYIRQNRSEGKQKRRVRRRSSARIRSRRRRSEDEECDEYRLYETEAKREANNRYYVFSTLAWVVWATSFVGGLAVVYHYLSAHPHILLANLGAAFVCSLFAEVFMISAFVAFANPAARGIASERRAKCGEDSASGGARDGADSTTSSSSAAAATPVPYVVIILGTCLSVLGGCLVSLIEFLPNQNLKLVYTALSGACILIGVTKTHGLGGWVMHRTRRRAGVGRRRAAAQHPAGGDGGSASTARPKEASSSWSSVITDQFDSNWSFWQPGRGGTVFIVTQVFGWFFFATSLLLLAWVGKFAVRAVKTHRSLALPTAAVMIAAQLVIAGSLTFFKDAQGDPKGQGALGASWKLRLDLASEASTMFLFYCPHYIIISALLIPYLVLPVSWASSIMMGFHLPLYLLGSLGQPQTTGAREYPAFRSWLAESFVKIHDRFLGGVSYTIEGRRSARRGGRKLVFAYHPHALYPLGVVVFHLLPAFRDAFPAVDPVTLVASVIFRLPFMSDLALWAGCREVTATTFRRALRERGSVALVPGGQAEICVAPRAHHPTRPELVLNTRHKGFVKIALEQQADLVPVLCFGEIYQLRNGISLPRLQAWTYRKFGFPVPFLPVGRFFVPLPLPREGGRALHFVVGEPLRVPEIAEGEAITRELVEATHAEYYARVADLYHRHKDGAGYGNVQLKLES</sequence>
<evidence type="ECO:0000256" key="13">
    <source>
        <dbReference type="SAM" id="SignalP"/>
    </source>
</evidence>
<evidence type="ECO:0000256" key="3">
    <source>
        <dbReference type="ARBA" id="ARBA00022516"/>
    </source>
</evidence>
<proteinExistence type="inferred from homology"/>
<feature type="transmembrane region" description="Helical" evidence="12">
    <location>
        <begin position="347"/>
        <end position="370"/>
    </location>
</feature>
<evidence type="ECO:0000256" key="7">
    <source>
        <dbReference type="ARBA" id="ARBA00022989"/>
    </source>
</evidence>
<evidence type="ECO:0000256" key="4">
    <source>
        <dbReference type="ARBA" id="ARBA00022679"/>
    </source>
</evidence>
<keyword evidence="13" id="KW-0732">Signal</keyword>
<feature type="transmembrane region" description="Helical" evidence="12">
    <location>
        <begin position="195"/>
        <end position="218"/>
    </location>
</feature>
<feature type="transmembrane region" description="Helical" evidence="12">
    <location>
        <begin position="312"/>
        <end position="335"/>
    </location>
</feature>
<feature type="transmembrane region" description="Helical" evidence="12">
    <location>
        <begin position="401"/>
        <end position="421"/>
    </location>
</feature>
<organism evidence="14 15">
    <name type="scientific">Chloropicon roscoffensis</name>
    <dbReference type="NCBI Taxonomy" id="1461544"/>
    <lineage>
        <taxon>Eukaryota</taxon>
        <taxon>Viridiplantae</taxon>
        <taxon>Chlorophyta</taxon>
        <taxon>Chloropicophyceae</taxon>
        <taxon>Chloropicales</taxon>
        <taxon>Chloropicaceae</taxon>
        <taxon>Chloropicon</taxon>
    </lineage>
</organism>
<dbReference type="PANTHER" id="PTHR12317:SF34">
    <property type="entry name" value="ACYLTRANSFERASE"/>
    <property type="match status" value="1"/>
</dbReference>
<dbReference type="Proteomes" id="UP001472866">
    <property type="component" value="Chromosome 06"/>
</dbReference>
<name>A0AAX4P807_9CHLO</name>
<dbReference type="InterPro" id="IPR007130">
    <property type="entry name" value="DAGAT"/>
</dbReference>
<reference evidence="14 15" key="1">
    <citation type="submission" date="2024-03" db="EMBL/GenBank/DDBJ databases">
        <title>Complete genome sequence of the green alga Chloropicon roscoffensis RCC1871.</title>
        <authorList>
            <person name="Lemieux C."/>
            <person name="Pombert J.-F."/>
            <person name="Otis C."/>
            <person name="Turmel M."/>
        </authorList>
    </citation>
    <scope>NUCLEOTIDE SEQUENCE [LARGE SCALE GENOMIC DNA]</scope>
    <source>
        <strain evidence="14 15">RCC1871</strain>
    </source>
</reference>
<dbReference type="GO" id="GO:0006629">
    <property type="term" value="P:lipid metabolic process"/>
    <property type="evidence" value="ECO:0007669"/>
    <property type="project" value="UniProtKB-KW"/>
</dbReference>
<protein>
    <submittedName>
        <fullName evidence="14">Diacylglycerol acyltransferase</fullName>
    </submittedName>
</protein>
<evidence type="ECO:0000256" key="1">
    <source>
        <dbReference type="ARBA" id="ARBA00004477"/>
    </source>
</evidence>
<gene>
    <name evidence="14" type="ORF">HKI87_06g40220</name>
</gene>
<keyword evidence="7 12" id="KW-1133">Transmembrane helix</keyword>
<evidence type="ECO:0000313" key="14">
    <source>
        <dbReference type="EMBL" id="WZN62485.1"/>
    </source>
</evidence>
<evidence type="ECO:0000256" key="2">
    <source>
        <dbReference type="ARBA" id="ARBA00005420"/>
    </source>
</evidence>
<evidence type="ECO:0000256" key="8">
    <source>
        <dbReference type="ARBA" id="ARBA00023098"/>
    </source>
</evidence>
<evidence type="ECO:0000256" key="12">
    <source>
        <dbReference type="SAM" id="Phobius"/>
    </source>
</evidence>
<comment type="subcellular location">
    <subcellularLocation>
        <location evidence="1">Endoplasmic reticulum membrane</location>
        <topology evidence="1">Multi-pass membrane protein</topology>
    </subcellularLocation>
</comment>
<feature type="transmembrane region" description="Helical" evidence="12">
    <location>
        <begin position="124"/>
        <end position="150"/>
    </location>
</feature>
<feature type="region of interest" description="Disordered" evidence="11">
    <location>
        <begin position="259"/>
        <end position="282"/>
    </location>
</feature>
<feature type="signal peptide" evidence="13">
    <location>
        <begin position="1"/>
        <end position="22"/>
    </location>
</feature>
<feature type="transmembrane region" description="Helical" evidence="12">
    <location>
        <begin position="528"/>
        <end position="548"/>
    </location>
</feature>
<evidence type="ECO:0000256" key="11">
    <source>
        <dbReference type="SAM" id="MobiDB-lite"/>
    </source>
</evidence>
<feature type="transmembrane region" description="Helical" evidence="12">
    <location>
        <begin position="91"/>
        <end position="117"/>
    </location>
</feature>
<dbReference type="PANTHER" id="PTHR12317">
    <property type="entry name" value="DIACYLGLYCEROL O-ACYLTRANSFERASE"/>
    <property type="match status" value="1"/>
</dbReference>
<keyword evidence="3" id="KW-0444">Lipid biosynthesis</keyword>
<dbReference type="Pfam" id="PF03982">
    <property type="entry name" value="DAGAT"/>
    <property type="match status" value="1"/>
</dbReference>
<evidence type="ECO:0000313" key="15">
    <source>
        <dbReference type="Proteomes" id="UP001472866"/>
    </source>
</evidence>
<evidence type="ECO:0000256" key="9">
    <source>
        <dbReference type="ARBA" id="ARBA00023136"/>
    </source>
</evidence>
<accession>A0AAX4P807</accession>
<keyword evidence="5 12" id="KW-0812">Transmembrane</keyword>
<keyword evidence="9 12" id="KW-0472">Membrane</keyword>
<keyword evidence="15" id="KW-1185">Reference proteome</keyword>
<dbReference type="AlphaFoldDB" id="A0AAX4P807"/>
<evidence type="ECO:0000256" key="6">
    <source>
        <dbReference type="ARBA" id="ARBA00022824"/>
    </source>
</evidence>
<dbReference type="GO" id="GO:0004144">
    <property type="term" value="F:diacylglycerol O-acyltransferase activity"/>
    <property type="evidence" value="ECO:0007669"/>
    <property type="project" value="UniProtKB-ARBA"/>
</dbReference>
<dbReference type="EMBL" id="CP151506">
    <property type="protein sequence ID" value="WZN62485.1"/>
    <property type="molecule type" value="Genomic_DNA"/>
</dbReference>
<dbReference type="GO" id="GO:0005789">
    <property type="term" value="C:endoplasmic reticulum membrane"/>
    <property type="evidence" value="ECO:0007669"/>
    <property type="project" value="UniProtKB-SubCell"/>
</dbReference>
<feature type="chain" id="PRO_5043321111" evidence="13">
    <location>
        <begin position="23"/>
        <end position="722"/>
    </location>
</feature>
<comment type="similarity">
    <text evidence="2">Belongs to the diacylglycerol acyltransferase family.</text>
</comment>
<keyword evidence="10 14" id="KW-0012">Acyltransferase</keyword>
<evidence type="ECO:0000256" key="5">
    <source>
        <dbReference type="ARBA" id="ARBA00022692"/>
    </source>
</evidence>
<feature type="region of interest" description="Disordered" evidence="11">
    <location>
        <begin position="167"/>
        <end position="186"/>
    </location>
</feature>
<keyword evidence="4" id="KW-0808">Transferase</keyword>
<feature type="transmembrane region" description="Helical" evidence="12">
    <location>
        <begin position="493"/>
        <end position="516"/>
    </location>
</feature>
<keyword evidence="6" id="KW-0256">Endoplasmic reticulum</keyword>